<gene>
    <name evidence="1" type="ORF">METZ01_LOCUS62065</name>
</gene>
<sequence>MQGPPGPKGEPGKSVSAEVLNNLKQKLELLDSSMDKKEKICALISYKEGIAPPVLGFAALTTSGKILFMKNPSPISIGNKFEFQTQIADRSDFVALNVLEGTEGERTFYVAITSDGHHYYSEDLKKWNPQGQSSF</sequence>
<accession>A0A381T0X5</accession>
<dbReference type="EMBL" id="UINC01003783">
    <property type="protein sequence ID" value="SVA09211.1"/>
    <property type="molecule type" value="Genomic_DNA"/>
</dbReference>
<organism evidence="1">
    <name type="scientific">marine metagenome</name>
    <dbReference type="NCBI Taxonomy" id="408172"/>
    <lineage>
        <taxon>unclassified sequences</taxon>
        <taxon>metagenomes</taxon>
        <taxon>ecological metagenomes</taxon>
    </lineage>
</organism>
<protein>
    <submittedName>
        <fullName evidence="1">Uncharacterized protein</fullName>
    </submittedName>
</protein>
<proteinExistence type="predicted"/>
<evidence type="ECO:0000313" key="1">
    <source>
        <dbReference type="EMBL" id="SVA09211.1"/>
    </source>
</evidence>
<name>A0A381T0X5_9ZZZZ</name>
<dbReference type="AlphaFoldDB" id="A0A381T0X5"/>
<reference evidence="1" key="1">
    <citation type="submission" date="2018-05" db="EMBL/GenBank/DDBJ databases">
        <authorList>
            <person name="Lanie J.A."/>
            <person name="Ng W.-L."/>
            <person name="Kazmierczak K.M."/>
            <person name="Andrzejewski T.M."/>
            <person name="Davidsen T.M."/>
            <person name="Wayne K.J."/>
            <person name="Tettelin H."/>
            <person name="Glass J.I."/>
            <person name="Rusch D."/>
            <person name="Podicherti R."/>
            <person name="Tsui H.-C.T."/>
            <person name="Winkler M.E."/>
        </authorList>
    </citation>
    <scope>NUCLEOTIDE SEQUENCE</scope>
</reference>